<feature type="signal peptide" evidence="4">
    <location>
        <begin position="1"/>
        <end position="30"/>
    </location>
</feature>
<keyword evidence="7" id="KW-1185">Reference proteome</keyword>
<dbReference type="GO" id="GO:0015627">
    <property type="term" value="C:type II protein secretion system complex"/>
    <property type="evidence" value="ECO:0007669"/>
    <property type="project" value="TreeGrafter"/>
</dbReference>
<reference evidence="6" key="1">
    <citation type="journal article" date="2014" name="Int. J. Syst. Evol. Microbiol.">
        <title>Complete genome sequence of Corynebacterium casei LMG S-19264T (=DSM 44701T), isolated from a smear-ripened cheese.</title>
        <authorList>
            <consortium name="US DOE Joint Genome Institute (JGI-PGF)"/>
            <person name="Walter F."/>
            <person name="Albersmeier A."/>
            <person name="Kalinowski J."/>
            <person name="Ruckert C."/>
        </authorList>
    </citation>
    <scope>NUCLEOTIDE SEQUENCE</scope>
    <source>
        <strain evidence="6">CGMCC 1.15425</strain>
    </source>
</reference>
<gene>
    <name evidence="6" type="ORF">GCM10011403_03880</name>
</gene>
<reference evidence="6" key="2">
    <citation type="submission" date="2020-09" db="EMBL/GenBank/DDBJ databases">
        <authorList>
            <person name="Sun Q."/>
            <person name="Zhou Y."/>
        </authorList>
    </citation>
    <scope>NUCLEOTIDE SEQUENCE</scope>
    <source>
        <strain evidence="6">CGMCC 1.15425</strain>
    </source>
</reference>
<accession>A0A917GL53</accession>
<keyword evidence="3" id="KW-0998">Cell outer membrane</keyword>
<dbReference type="InterPro" id="IPR011662">
    <property type="entry name" value="Secretin/TonB_short_N"/>
</dbReference>
<dbReference type="PROSITE" id="PS51257">
    <property type="entry name" value="PROKAR_LIPOPROTEIN"/>
    <property type="match status" value="1"/>
</dbReference>
<dbReference type="GO" id="GO:0009297">
    <property type="term" value="P:pilus assembly"/>
    <property type="evidence" value="ECO:0007669"/>
    <property type="project" value="InterPro"/>
</dbReference>
<dbReference type="GO" id="GO:0009306">
    <property type="term" value="P:protein secretion"/>
    <property type="evidence" value="ECO:0007669"/>
    <property type="project" value="InterPro"/>
</dbReference>
<evidence type="ECO:0000256" key="4">
    <source>
        <dbReference type="SAM" id="SignalP"/>
    </source>
</evidence>
<dbReference type="PANTHER" id="PTHR30332:SF17">
    <property type="entry name" value="TYPE IV PILIATION SYSTEM PROTEIN DR_0774-RELATED"/>
    <property type="match status" value="1"/>
</dbReference>
<dbReference type="InterPro" id="IPR004846">
    <property type="entry name" value="T2SS/T3SS_dom"/>
</dbReference>
<dbReference type="SMART" id="SM00965">
    <property type="entry name" value="STN"/>
    <property type="match status" value="1"/>
</dbReference>
<dbReference type="InterPro" id="IPR001775">
    <property type="entry name" value="GspD/PilQ"/>
</dbReference>
<dbReference type="Pfam" id="PF07655">
    <property type="entry name" value="Secretin_N_2"/>
    <property type="match status" value="1"/>
</dbReference>
<dbReference type="PANTHER" id="PTHR30332">
    <property type="entry name" value="PROBABLE GENERAL SECRETION PATHWAY PROTEIN D"/>
    <property type="match status" value="1"/>
</dbReference>
<dbReference type="InterPro" id="IPR050810">
    <property type="entry name" value="Bact_Secretion_Sys_Channel"/>
</dbReference>
<dbReference type="Proteomes" id="UP000627715">
    <property type="component" value="Unassembled WGS sequence"/>
</dbReference>
<keyword evidence="2" id="KW-0472">Membrane</keyword>
<protein>
    <recommendedName>
        <fullName evidence="5">Secretin/TonB short N-terminal domain-containing protein</fullName>
    </recommendedName>
</protein>
<organism evidence="6 7">
    <name type="scientific">Pseudohongiella nitratireducens</name>
    <dbReference type="NCBI Taxonomy" id="1768907"/>
    <lineage>
        <taxon>Bacteria</taxon>
        <taxon>Pseudomonadati</taxon>
        <taxon>Pseudomonadota</taxon>
        <taxon>Gammaproteobacteria</taxon>
        <taxon>Pseudomonadales</taxon>
        <taxon>Pseudohongiellaceae</taxon>
        <taxon>Pseudohongiella</taxon>
    </lineage>
</organism>
<evidence type="ECO:0000313" key="7">
    <source>
        <dbReference type="Proteomes" id="UP000627715"/>
    </source>
</evidence>
<dbReference type="InterPro" id="IPR011514">
    <property type="entry name" value="Secretin_N_2"/>
</dbReference>
<evidence type="ECO:0000256" key="3">
    <source>
        <dbReference type="ARBA" id="ARBA00023237"/>
    </source>
</evidence>
<keyword evidence="4" id="KW-0732">Signal</keyword>
<evidence type="ECO:0000313" key="6">
    <source>
        <dbReference type="EMBL" id="GGG50000.1"/>
    </source>
</evidence>
<name>A0A917GL53_9GAMM</name>
<dbReference type="RefSeq" id="WP_068812047.1">
    <property type="nucleotide sequence ID" value="NZ_BMIY01000002.1"/>
</dbReference>
<keyword evidence="1" id="KW-0813">Transport</keyword>
<evidence type="ECO:0000256" key="1">
    <source>
        <dbReference type="ARBA" id="ARBA00022448"/>
    </source>
</evidence>
<feature type="domain" description="Secretin/TonB short N-terminal" evidence="5">
    <location>
        <begin position="110"/>
        <end position="158"/>
    </location>
</feature>
<dbReference type="AlphaFoldDB" id="A0A917GL53"/>
<dbReference type="Gene3D" id="3.55.50.30">
    <property type="match status" value="1"/>
</dbReference>
<dbReference type="Pfam" id="PF00263">
    <property type="entry name" value="Secretin"/>
    <property type="match status" value="1"/>
</dbReference>
<proteinExistence type="predicted"/>
<evidence type="ECO:0000256" key="2">
    <source>
        <dbReference type="ARBA" id="ARBA00023136"/>
    </source>
</evidence>
<dbReference type="PRINTS" id="PR00811">
    <property type="entry name" value="BCTERIALGSPD"/>
</dbReference>
<comment type="caution">
    <text evidence="6">The sequence shown here is derived from an EMBL/GenBank/DDBJ whole genome shotgun (WGS) entry which is preliminary data.</text>
</comment>
<evidence type="ECO:0000259" key="5">
    <source>
        <dbReference type="SMART" id="SM00965"/>
    </source>
</evidence>
<sequence length="629" mass="65160">MQKQFTETSARRALLAMVLAGGLVACQSQALRTAPDTEVLESMTSVLATGAEEYVAEEVEAPEEEMLEELMPDMMLDDGLFEPVEERFNVAASQQEARTFFNSLVAGTEFGVVVNPEVEGQISINMANVTIPEVMTAIEETYGYSVTRQGNTFRIQPPGLETRIFTIDYLNVSRTGSSSASVSSGGGSGGLGGGLGGGIGGLGSGGLGGLGGLGSGGLGGIGGLGGGLNGSGLGGLGGLSGGVGGGGGSGQVTTQTTTDFWADITSTLRAIVGLGGSSSSSSNNGGNFNNFGSGLLGGIGGRMGGGPQASADVSDESGRSVVVQPQVGLVMVTASPAELDQVANYIETAQNILSREVTIQVQFLEVVLNKGFQSAIDFDTFGPGGASGTNNEVTGEFSAGDEGTAVDGISNPLTIVTNFTDFDAVFRILESRGTTQVLSSPSLKVLNNQKAVFQDGDQEYFQTSVGSNVVNTGNSVTESTANDLEQFFSGISMDITPQISSEGRITLHVHPTITTVNEQNKSIDGQQVPLARTSVRELDSVISASNGRIVILGGLAYERAVDNTAGIPVANDIPVIGAAFDQRRRTTVKSEFIILLRPVIANMESDQQMLQQKTTRLENLRREINPFAD</sequence>
<dbReference type="GO" id="GO:0019867">
    <property type="term" value="C:outer membrane"/>
    <property type="evidence" value="ECO:0007669"/>
    <property type="project" value="InterPro"/>
</dbReference>
<feature type="chain" id="PRO_5037617830" description="Secretin/TonB short N-terminal domain-containing protein" evidence="4">
    <location>
        <begin position="31"/>
        <end position="629"/>
    </location>
</feature>
<dbReference type="EMBL" id="BMIY01000002">
    <property type="protein sequence ID" value="GGG50000.1"/>
    <property type="molecule type" value="Genomic_DNA"/>
</dbReference>